<organism evidence="1 2">
    <name type="scientific">Eubacterium uniforme</name>
    <dbReference type="NCBI Taxonomy" id="39495"/>
    <lineage>
        <taxon>Bacteria</taxon>
        <taxon>Bacillati</taxon>
        <taxon>Bacillota</taxon>
        <taxon>Clostridia</taxon>
        <taxon>Eubacteriales</taxon>
        <taxon>Eubacteriaceae</taxon>
        <taxon>Eubacterium</taxon>
    </lineage>
</organism>
<dbReference type="EMBL" id="FUXZ01000012">
    <property type="protein sequence ID" value="SKA69903.1"/>
    <property type="molecule type" value="Genomic_DNA"/>
</dbReference>
<evidence type="ECO:0000313" key="2">
    <source>
        <dbReference type="Proteomes" id="UP000190814"/>
    </source>
</evidence>
<dbReference type="RefSeq" id="WP_078766781.1">
    <property type="nucleotide sequence ID" value="NZ_FUXZ01000012.1"/>
</dbReference>
<evidence type="ECO:0000313" key="1">
    <source>
        <dbReference type="EMBL" id="SKA69903.1"/>
    </source>
</evidence>
<dbReference type="OrthoDB" id="1952571at2"/>
<gene>
    <name evidence="1" type="ORF">SAMN02745111_01940</name>
</gene>
<dbReference type="AlphaFoldDB" id="A0A1T4VY43"/>
<dbReference type="Proteomes" id="UP000190814">
    <property type="component" value="Unassembled WGS sequence"/>
</dbReference>
<reference evidence="1 2" key="1">
    <citation type="submission" date="2017-02" db="EMBL/GenBank/DDBJ databases">
        <authorList>
            <person name="Peterson S.W."/>
        </authorList>
    </citation>
    <scope>NUCLEOTIDE SEQUENCE [LARGE SCALE GENOMIC DNA]</scope>
    <source>
        <strain evidence="1 2">ATCC 35992</strain>
    </source>
</reference>
<proteinExistence type="predicted"/>
<accession>A0A1T4VY43</accession>
<dbReference type="STRING" id="39495.SAMN02745111_01940"/>
<sequence length="179" mass="21805">MKYIRSGRYVGYNEKEYYLSNYGYIGDEENRDKPDGYYICIDDEEDKEEDWYEELSGTEYAYYSKPAKAEEIEYLYEISHYVICNGRKYKWFDYYPDKKGLWVYAASWGSNTKIDPKYEVVESGRDGIYIEVPYDEVTLYETKTFFDKYKYLNEDIEEVLSEETYLIDEPWWFEETKDN</sequence>
<protein>
    <submittedName>
        <fullName evidence="1">Uncharacterized protein</fullName>
    </submittedName>
</protein>
<keyword evidence="2" id="KW-1185">Reference proteome</keyword>
<name>A0A1T4VY43_9FIRM</name>